<dbReference type="Proteomes" id="UP000547973">
    <property type="component" value="Unassembled WGS sequence"/>
</dbReference>
<dbReference type="RefSeq" id="WP_062075715.1">
    <property type="nucleotide sequence ID" value="NZ_BBRC01000013.1"/>
</dbReference>
<proteinExistence type="predicted"/>
<dbReference type="AlphaFoldDB" id="A0A7Z0CIG5"/>
<dbReference type="OrthoDB" id="3429251at2"/>
<reference evidence="1 2" key="1">
    <citation type="submission" date="2020-07" db="EMBL/GenBank/DDBJ databases">
        <title>Sequencing the genomes of 1000 actinobacteria strains.</title>
        <authorList>
            <person name="Klenk H.-P."/>
        </authorList>
    </citation>
    <scope>NUCLEOTIDE SEQUENCE [LARGE SCALE GENOMIC DNA]</scope>
    <source>
        <strain evidence="1 2">DSM 19970</strain>
    </source>
</reference>
<accession>A0A7Z0CIG5</accession>
<evidence type="ECO:0000313" key="1">
    <source>
        <dbReference type="EMBL" id="NYI41909.1"/>
    </source>
</evidence>
<sequence>MWDRARKSTSEAREFASLHALEFHADAAPELPTSNSAHPFQHEERRQCISGEWRGRVVQRFSTSAITVELMTLPGILPRLQVIPSGLERGALAVGVWVVPTGNPAFDSRWTVMTDDAEFAAAFLSPRVQEALLHPAASGRALVVDGAAMYLWAPGDQPWSDTRVRFELLSVISGRIEADVWSRFDAATHALPEGQASVVWVPGDELAEDEVQWRVAPMPVEDDARDRLGDTGEFEVALLNAGLQGAMFLPGADDTADSYGSWLVAPKARA</sequence>
<gene>
    <name evidence="1" type="ORF">BKA03_002028</name>
</gene>
<protein>
    <submittedName>
        <fullName evidence="1">Uncharacterized protein</fullName>
    </submittedName>
</protein>
<comment type="caution">
    <text evidence="1">The sequence shown here is derived from an EMBL/GenBank/DDBJ whole genome shotgun (WGS) entry which is preliminary data.</text>
</comment>
<evidence type="ECO:0000313" key="2">
    <source>
        <dbReference type="Proteomes" id="UP000547973"/>
    </source>
</evidence>
<dbReference type="EMBL" id="JACBZO010000001">
    <property type="protein sequence ID" value="NYI41909.1"/>
    <property type="molecule type" value="Genomic_DNA"/>
</dbReference>
<name>A0A7Z0CIG5_9MICO</name>
<organism evidence="1 2">
    <name type="scientific">Demequina lutea</name>
    <dbReference type="NCBI Taxonomy" id="431489"/>
    <lineage>
        <taxon>Bacteria</taxon>
        <taxon>Bacillati</taxon>
        <taxon>Actinomycetota</taxon>
        <taxon>Actinomycetes</taxon>
        <taxon>Micrococcales</taxon>
        <taxon>Demequinaceae</taxon>
        <taxon>Demequina</taxon>
    </lineage>
</organism>
<keyword evidence="2" id="KW-1185">Reference proteome</keyword>